<protein>
    <submittedName>
        <fullName evidence="1">Uncharacterized protein</fullName>
    </submittedName>
</protein>
<dbReference type="Proteomes" id="UP001259832">
    <property type="component" value="Unassembled WGS sequence"/>
</dbReference>
<name>A0AAD9GS45_9STRA</name>
<dbReference type="AlphaFoldDB" id="A0AAD9GS45"/>
<comment type="caution">
    <text evidence="1">The sequence shown here is derived from an EMBL/GenBank/DDBJ whole genome shotgun (WGS) entry which is preliminary data.</text>
</comment>
<accession>A0AAD9GS45</accession>
<gene>
    <name evidence="1" type="ORF">P3T76_004960</name>
</gene>
<sequence length="70" mass="7334">MGLHLEELDLNLHPLIKLVLGTLLLPTLPLCRGYGGDSCPLVSSTLPNIVNGSGGPHSCLVEAFITKGAR</sequence>
<organism evidence="1 2">
    <name type="scientific">Phytophthora citrophthora</name>
    <dbReference type="NCBI Taxonomy" id="4793"/>
    <lineage>
        <taxon>Eukaryota</taxon>
        <taxon>Sar</taxon>
        <taxon>Stramenopiles</taxon>
        <taxon>Oomycota</taxon>
        <taxon>Peronosporomycetes</taxon>
        <taxon>Peronosporales</taxon>
        <taxon>Peronosporaceae</taxon>
        <taxon>Phytophthora</taxon>
    </lineage>
</organism>
<proteinExistence type="predicted"/>
<dbReference type="EMBL" id="JASMQC010000007">
    <property type="protein sequence ID" value="KAK1943564.1"/>
    <property type="molecule type" value="Genomic_DNA"/>
</dbReference>
<keyword evidence="2" id="KW-1185">Reference proteome</keyword>
<evidence type="ECO:0000313" key="1">
    <source>
        <dbReference type="EMBL" id="KAK1943564.1"/>
    </source>
</evidence>
<evidence type="ECO:0000313" key="2">
    <source>
        <dbReference type="Proteomes" id="UP001259832"/>
    </source>
</evidence>
<reference evidence="1" key="1">
    <citation type="submission" date="2023-08" db="EMBL/GenBank/DDBJ databases">
        <title>Reference Genome Resource for the Citrus Pathogen Phytophthora citrophthora.</title>
        <authorList>
            <person name="Moller H."/>
            <person name="Coetzee B."/>
            <person name="Rose L.J."/>
            <person name="Van Niekerk J.M."/>
        </authorList>
    </citation>
    <scope>NUCLEOTIDE SEQUENCE</scope>
    <source>
        <strain evidence="1">STE-U-9442</strain>
    </source>
</reference>